<evidence type="ECO:0000313" key="4">
    <source>
        <dbReference type="Proteomes" id="UP001213000"/>
    </source>
</evidence>
<gene>
    <name evidence="3" type="ORF">NP233_g488</name>
</gene>
<dbReference type="InterPro" id="IPR056884">
    <property type="entry name" value="NPHP3-like_N"/>
</dbReference>
<organism evidence="3 4">
    <name type="scientific">Leucocoprinus birnbaumii</name>
    <dbReference type="NCBI Taxonomy" id="56174"/>
    <lineage>
        <taxon>Eukaryota</taxon>
        <taxon>Fungi</taxon>
        <taxon>Dikarya</taxon>
        <taxon>Basidiomycota</taxon>
        <taxon>Agaricomycotina</taxon>
        <taxon>Agaricomycetes</taxon>
        <taxon>Agaricomycetidae</taxon>
        <taxon>Agaricales</taxon>
        <taxon>Agaricineae</taxon>
        <taxon>Agaricaceae</taxon>
        <taxon>Leucocoprinus</taxon>
    </lineage>
</organism>
<dbReference type="Pfam" id="PF24883">
    <property type="entry name" value="NPHP3_N"/>
    <property type="match status" value="1"/>
</dbReference>
<dbReference type="AlphaFoldDB" id="A0AAD5YVQ9"/>
<protein>
    <recommendedName>
        <fullName evidence="2">Nephrocystin 3-like N-terminal domain-containing protein</fullName>
    </recommendedName>
</protein>
<name>A0AAD5YVQ9_9AGAR</name>
<reference evidence="3" key="1">
    <citation type="submission" date="2022-07" db="EMBL/GenBank/DDBJ databases">
        <title>Genome Sequence of Leucocoprinus birnbaumii.</title>
        <authorList>
            <person name="Buettner E."/>
        </authorList>
    </citation>
    <scope>NUCLEOTIDE SEQUENCE</scope>
    <source>
        <strain evidence="3">VT141</strain>
    </source>
</reference>
<dbReference type="SUPFAM" id="SSF52540">
    <property type="entry name" value="P-loop containing nucleoside triphosphate hydrolases"/>
    <property type="match status" value="1"/>
</dbReference>
<keyword evidence="4" id="KW-1185">Reference proteome</keyword>
<dbReference type="Gene3D" id="3.40.50.300">
    <property type="entry name" value="P-loop containing nucleotide triphosphate hydrolases"/>
    <property type="match status" value="1"/>
</dbReference>
<accession>A0AAD5YVQ9</accession>
<sequence>MLPRFKYYLKTKLSARPTNTSEIRSPHAEGVEDRKIHMLNRHRHNHMKPKPLAGELITPARRSLDSPDRSNLAAIPLLDSFSSLVAQGGFFTGAQNIAINNSPMIDNSQYIITGQPVLLLLKGAGTPEAALDAGARHPPPRCHPGTRKTIHEKLSRWLFDLLCEQRMIWLFGPAGVGKTAVAQTFAELVEGEGRLAASYFFSGTTEKNRSDPLRVVPTLAYQLAINHERYRHLITQRLASDPSILDATIHIQFRKLIVEPFLHLASENRQPSDSYVIVLDGLDECSSDGAQCELVELIKDAAQRKELPFIWLLCSRPERHLKYTFSQLEYVQACQWEELLIDNEVRADVEAFLRDHFKEIYERYRDIVMIGDDGTWPSHVDFQAILKAVDGYFVFASTVDKFIGDPEAANPQAQLAILLSTLQGLNAVGVSNPLEALDVLYSRILTKVPERNLSTALQILTVLSHNLEGVCHFGNQSFTAEQLWLFLRIDHATFFSSLQRLHSVVDIPPIEDAPNTPLRFYHKSFSDYLTSTWRSGKFFISQEWAYHTLLVGSLHWYQIILEFENPSRLHSAKHHSAEHMIQQWFGTDPSNIPRPELDLFKGKLLENLEFSKIGDEHKSDFFSALSEFSFNLLENEVSDWMILATLAVKLGLDETLTTKHPGFIRTHINDSTIDAILHRQLVLLTNDKPPKPLELTVKDPIAAMGNLSVRYVIVGRGEKSALACIGRGLGEWWLQAIWLNTVTPPTTQQISQYKWWHKRITF</sequence>
<keyword evidence="1" id="KW-0677">Repeat</keyword>
<proteinExistence type="predicted"/>
<dbReference type="InterPro" id="IPR027417">
    <property type="entry name" value="P-loop_NTPase"/>
</dbReference>
<dbReference type="EMBL" id="JANIEX010000014">
    <property type="protein sequence ID" value="KAJ3576341.1"/>
    <property type="molecule type" value="Genomic_DNA"/>
</dbReference>
<evidence type="ECO:0000313" key="3">
    <source>
        <dbReference type="EMBL" id="KAJ3576341.1"/>
    </source>
</evidence>
<evidence type="ECO:0000259" key="2">
    <source>
        <dbReference type="Pfam" id="PF24883"/>
    </source>
</evidence>
<feature type="domain" description="Nephrocystin 3-like N-terminal" evidence="2">
    <location>
        <begin position="151"/>
        <end position="316"/>
    </location>
</feature>
<comment type="caution">
    <text evidence="3">The sequence shown here is derived from an EMBL/GenBank/DDBJ whole genome shotgun (WGS) entry which is preliminary data.</text>
</comment>
<dbReference type="PANTHER" id="PTHR10039">
    <property type="entry name" value="AMELOGENIN"/>
    <property type="match status" value="1"/>
</dbReference>
<dbReference type="Proteomes" id="UP001213000">
    <property type="component" value="Unassembled WGS sequence"/>
</dbReference>
<evidence type="ECO:0000256" key="1">
    <source>
        <dbReference type="ARBA" id="ARBA00022737"/>
    </source>
</evidence>